<dbReference type="Gene3D" id="3.90.70.10">
    <property type="entry name" value="Cysteine proteinases"/>
    <property type="match status" value="1"/>
</dbReference>
<dbReference type="GO" id="GO:0015421">
    <property type="term" value="F:ABC-type oligopeptide transporter activity"/>
    <property type="evidence" value="ECO:0007669"/>
    <property type="project" value="TreeGrafter"/>
</dbReference>
<feature type="domain" description="ABC transporter" evidence="11">
    <location>
        <begin position="476"/>
        <end position="711"/>
    </location>
</feature>
<dbReference type="PROSITE" id="PS50929">
    <property type="entry name" value="ABC_TM1F"/>
    <property type="match status" value="1"/>
</dbReference>
<dbReference type="PANTHER" id="PTHR43394">
    <property type="entry name" value="ATP-DEPENDENT PERMEASE MDL1, MITOCHONDRIAL"/>
    <property type="match status" value="1"/>
</dbReference>
<dbReference type="InterPro" id="IPR003593">
    <property type="entry name" value="AAA+_ATPase"/>
</dbReference>
<dbReference type="InterPro" id="IPR036640">
    <property type="entry name" value="ABC1_TM_sf"/>
</dbReference>
<keyword evidence="6" id="KW-0378">Hydrolase</keyword>
<protein>
    <submittedName>
        <fullName evidence="14">Type I secretion system permease/ATPase</fullName>
    </submittedName>
</protein>
<feature type="domain" description="ABC transmembrane type-1" evidence="12">
    <location>
        <begin position="164"/>
        <end position="443"/>
    </location>
</feature>
<evidence type="ECO:0000256" key="10">
    <source>
        <dbReference type="SAM" id="Phobius"/>
    </source>
</evidence>
<dbReference type="PANTHER" id="PTHR43394:SF1">
    <property type="entry name" value="ATP-BINDING CASSETTE SUB-FAMILY B MEMBER 10, MITOCHONDRIAL"/>
    <property type="match status" value="1"/>
</dbReference>
<dbReference type="SUPFAM" id="SSF90123">
    <property type="entry name" value="ABC transporter transmembrane region"/>
    <property type="match status" value="1"/>
</dbReference>
<comment type="subcellular location">
    <subcellularLocation>
        <location evidence="1">Cell membrane</location>
        <topology evidence="1">Multi-pass membrane protein</topology>
    </subcellularLocation>
</comment>
<dbReference type="Gene3D" id="1.20.1560.10">
    <property type="entry name" value="ABC transporter type 1, transmembrane domain"/>
    <property type="match status" value="1"/>
</dbReference>
<feature type="transmembrane region" description="Helical" evidence="10">
    <location>
        <begin position="271"/>
        <end position="293"/>
    </location>
</feature>
<dbReference type="InterPro" id="IPR011527">
    <property type="entry name" value="ABC1_TM_dom"/>
</dbReference>
<evidence type="ECO:0000256" key="8">
    <source>
        <dbReference type="ARBA" id="ARBA00022989"/>
    </source>
</evidence>
<feature type="domain" description="Peptidase C39" evidence="13">
    <location>
        <begin position="12"/>
        <end position="131"/>
    </location>
</feature>
<evidence type="ECO:0000256" key="6">
    <source>
        <dbReference type="ARBA" id="ARBA00022801"/>
    </source>
</evidence>
<evidence type="ECO:0000256" key="2">
    <source>
        <dbReference type="ARBA" id="ARBA00022448"/>
    </source>
</evidence>
<reference evidence="14" key="1">
    <citation type="submission" date="2022-08" db="EMBL/GenBank/DDBJ databases">
        <title>Nisaea acidiphila sp. nov., isolated from a marine algal debris and emended description of the genus Nisaea Urios et al. 2008.</title>
        <authorList>
            <person name="Kwon K."/>
        </authorList>
    </citation>
    <scope>NUCLEOTIDE SEQUENCE</scope>
    <source>
        <strain evidence="14">MEBiC11861</strain>
    </source>
</reference>
<keyword evidence="3" id="KW-1003">Cell membrane</keyword>
<feature type="transmembrane region" description="Helical" evidence="10">
    <location>
        <begin position="14"/>
        <end position="32"/>
    </location>
</feature>
<evidence type="ECO:0000256" key="1">
    <source>
        <dbReference type="ARBA" id="ARBA00004651"/>
    </source>
</evidence>
<dbReference type="PROSITE" id="PS50893">
    <property type="entry name" value="ABC_TRANSPORTER_2"/>
    <property type="match status" value="1"/>
</dbReference>
<keyword evidence="8 10" id="KW-1133">Transmembrane helix</keyword>
<dbReference type="SUPFAM" id="SSF52540">
    <property type="entry name" value="P-loop containing nucleoside triphosphate hydrolases"/>
    <property type="match status" value="1"/>
</dbReference>
<dbReference type="GO" id="GO:0016887">
    <property type="term" value="F:ATP hydrolysis activity"/>
    <property type="evidence" value="ECO:0007669"/>
    <property type="project" value="InterPro"/>
</dbReference>
<keyword evidence="5" id="KW-0547">Nucleotide-binding</keyword>
<dbReference type="InterPro" id="IPR003439">
    <property type="entry name" value="ABC_transporter-like_ATP-bd"/>
</dbReference>
<evidence type="ECO:0000259" key="13">
    <source>
        <dbReference type="PROSITE" id="PS50990"/>
    </source>
</evidence>
<accession>A0A9J7AWT1</accession>
<dbReference type="GO" id="GO:0030253">
    <property type="term" value="P:protein secretion by the type I secretion system"/>
    <property type="evidence" value="ECO:0007669"/>
    <property type="project" value="InterPro"/>
</dbReference>
<dbReference type="Gene3D" id="3.40.50.300">
    <property type="entry name" value="P-loop containing nucleotide triphosphate hydrolases"/>
    <property type="match status" value="1"/>
</dbReference>
<dbReference type="GO" id="GO:0005886">
    <property type="term" value="C:plasma membrane"/>
    <property type="evidence" value="ECO:0007669"/>
    <property type="project" value="UniProtKB-SubCell"/>
</dbReference>
<dbReference type="InterPro" id="IPR027417">
    <property type="entry name" value="P-loop_NTPase"/>
</dbReference>
<keyword evidence="7" id="KW-0067">ATP-binding</keyword>
<evidence type="ECO:0000313" key="14">
    <source>
        <dbReference type="EMBL" id="UUX50897.1"/>
    </source>
</evidence>
<evidence type="ECO:0000256" key="4">
    <source>
        <dbReference type="ARBA" id="ARBA00022692"/>
    </source>
</evidence>
<feature type="transmembrane region" description="Helical" evidence="10">
    <location>
        <begin position="164"/>
        <end position="186"/>
    </location>
</feature>
<evidence type="ECO:0000256" key="3">
    <source>
        <dbReference type="ARBA" id="ARBA00022475"/>
    </source>
</evidence>
<keyword evidence="4 10" id="KW-0812">Transmembrane</keyword>
<dbReference type="Pfam" id="PF03412">
    <property type="entry name" value="Peptidase_C39"/>
    <property type="match status" value="1"/>
</dbReference>
<evidence type="ECO:0000259" key="12">
    <source>
        <dbReference type="PROSITE" id="PS50929"/>
    </source>
</evidence>
<dbReference type="InterPro" id="IPR039421">
    <property type="entry name" value="Type_1_exporter"/>
</dbReference>
<dbReference type="InterPro" id="IPR017871">
    <property type="entry name" value="ABC_transporter-like_CS"/>
</dbReference>
<dbReference type="KEGG" id="naci:NUH88_04180"/>
<feature type="transmembrane region" description="Helical" evidence="10">
    <location>
        <begin position="198"/>
        <end position="218"/>
    </location>
</feature>
<dbReference type="SMART" id="SM00382">
    <property type="entry name" value="AAA"/>
    <property type="match status" value="1"/>
</dbReference>
<evidence type="ECO:0000256" key="7">
    <source>
        <dbReference type="ARBA" id="ARBA00022840"/>
    </source>
</evidence>
<dbReference type="FunFam" id="3.40.50.300:FF:000221">
    <property type="entry name" value="Multidrug ABC transporter ATP-binding protein"/>
    <property type="match status" value="1"/>
</dbReference>
<gene>
    <name evidence="14" type="ORF">NUH88_04180</name>
</gene>
<dbReference type="InterPro" id="IPR010132">
    <property type="entry name" value="ATPase_T1SS_HlyB"/>
</dbReference>
<keyword evidence="9 10" id="KW-0472">Membrane</keyword>
<dbReference type="AlphaFoldDB" id="A0A9J7AWT1"/>
<feature type="transmembrane region" description="Helical" evidence="10">
    <location>
        <begin position="299"/>
        <end position="322"/>
    </location>
</feature>
<dbReference type="GO" id="GO:0005524">
    <property type="term" value="F:ATP binding"/>
    <property type="evidence" value="ECO:0007669"/>
    <property type="project" value="UniProtKB-KW"/>
</dbReference>
<dbReference type="InterPro" id="IPR005074">
    <property type="entry name" value="Peptidase_C39"/>
</dbReference>
<keyword evidence="2" id="KW-0813">Transport</keyword>
<evidence type="ECO:0000256" key="5">
    <source>
        <dbReference type="ARBA" id="ARBA00022741"/>
    </source>
</evidence>
<dbReference type="Pfam" id="PF00005">
    <property type="entry name" value="ABC_tran"/>
    <property type="match status" value="1"/>
</dbReference>
<dbReference type="PROSITE" id="PS00211">
    <property type="entry name" value="ABC_TRANSPORTER_1"/>
    <property type="match status" value="1"/>
</dbReference>
<dbReference type="NCBIfam" id="TIGR01846">
    <property type="entry name" value="type_I_sec_HlyB"/>
    <property type="match status" value="1"/>
</dbReference>
<dbReference type="GO" id="GO:0030256">
    <property type="term" value="C:type I protein secretion system complex"/>
    <property type="evidence" value="ECO:0007669"/>
    <property type="project" value="InterPro"/>
</dbReference>
<keyword evidence="15" id="KW-1185">Reference proteome</keyword>
<evidence type="ECO:0000313" key="15">
    <source>
        <dbReference type="Proteomes" id="UP001060336"/>
    </source>
</evidence>
<dbReference type="Proteomes" id="UP001060336">
    <property type="component" value="Chromosome"/>
</dbReference>
<dbReference type="RefSeq" id="WP_257770147.1">
    <property type="nucleotide sequence ID" value="NZ_CP102480.1"/>
</dbReference>
<name>A0A9J7AWT1_9PROT</name>
<dbReference type="Pfam" id="PF00664">
    <property type="entry name" value="ABC_membrane"/>
    <property type="match status" value="1"/>
</dbReference>
<proteinExistence type="predicted"/>
<evidence type="ECO:0000256" key="9">
    <source>
        <dbReference type="ARBA" id="ARBA00023136"/>
    </source>
</evidence>
<dbReference type="EMBL" id="CP102480">
    <property type="protein sequence ID" value="UUX50897.1"/>
    <property type="molecule type" value="Genomic_DNA"/>
</dbReference>
<sequence>MAGPGAGNDGEEVGGIRSLAALFALIGFPVPAHRLRHELGMPEAAAAAEDFVAVARHFGCEAAIRSVASAKLSQARLPAIAELKRGEATAFVLVGRASAEKVLLTDPESGKPATWDIAEFDRLYSGRLLEISPPRTEEADERRPFGLSWFVPILLKYKHLVAEVAIASFLLQIFALSTPLFFMLIMDKVLSTGALTTLDILAIGLLAVGIFEFVMGVLRGRLMSFATHRIDVELAGRFFRHLSTLPASFFASRQTGRTTQRAQELQQIRSFLTGSAPTAIIDLLFSVVFLGVIAYFAPFLALVVGIGMALIFVVYGVVTPILKKRLMARATNLTENQGFLVETVFGMETVKSLAVEPALQRSWERQMADQTLWGEKSEKLTQNANQLVTLINRVAVVVTLYLGARFVIDGSISAGQLVAVNMMTMRALAPAQRVAQMWNQLQQVLLAVSRLGEVMNAVPEPKTTSSAALPDIRGRVEFRNVSFRYGEDSPEVLEEVSFTLAPGEVAAIVGPSGSGKSTIAKLIQRLYWPQKGKILVDGVDLALVDPAWLRRQVAHVLQDPFLFNRTIRENIAVADPTMPMEQVMAAAKLTGAHDFILSLPNAYDTVIGERGAKLSGGERQRIVLARALATNPRILILDEATSALDFEAERLIQERMGEICKGRTVIIITHRLSSVRHLQRIIVVEDGRITEKGSHQELQRGKGWYARMDALQNRQTERQGAQS</sequence>
<dbReference type="GO" id="GO:0008233">
    <property type="term" value="F:peptidase activity"/>
    <property type="evidence" value="ECO:0007669"/>
    <property type="project" value="InterPro"/>
</dbReference>
<dbReference type="GO" id="GO:0006508">
    <property type="term" value="P:proteolysis"/>
    <property type="evidence" value="ECO:0007669"/>
    <property type="project" value="InterPro"/>
</dbReference>
<evidence type="ECO:0000259" key="11">
    <source>
        <dbReference type="PROSITE" id="PS50893"/>
    </source>
</evidence>
<organism evidence="14 15">
    <name type="scientific">Nisaea acidiphila</name>
    <dbReference type="NCBI Taxonomy" id="1862145"/>
    <lineage>
        <taxon>Bacteria</taxon>
        <taxon>Pseudomonadati</taxon>
        <taxon>Pseudomonadota</taxon>
        <taxon>Alphaproteobacteria</taxon>
        <taxon>Rhodospirillales</taxon>
        <taxon>Thalassobaculaceae</taxon>
        <taxon>Nisaea</taxon>
    </lineage>
</organism>
<dbReference type="PROSITE" id="PS50990">
    <property type="entry name" value="PEPTIDASE_C39"/>
    <property type="match status" value="1"/>
</dbReference>